<comment type="caution">
    <text evidence="1">The sequence shown here is derived from an EMBL/GenBank/DDBJ whole genome shotgun (WGS) entry which is preliminary data.</text>
</comment>
<evidence type="ECO:0000313" key="1">
    <source>
        <dbReference type="EMBL" id="TCU57602.1"/>
    </source>
</evidence>
<proteinExistence type="predicted"/>
<dbReference type="Proteomes" id="UP000295773">
    <property type="component" value="Unassembled WGS sequence"/>
</dbReference>
<accession>A0A4R3T7V1</accession>
<name>A0A4R3T7V1_9FIRM</name>
<dbReference type="AlphaFoldDB" id="A0A4R3T7V1"/>
<dbReference type="EMBL" id="SMBP01000018">
    <property type="protein sequence ID" value="TCU57602.1"/>
    <property type="molecule type" value="Genomic_DNA"/>
</dbReference>
<evidence type="ECO:0000313" key="2">
    <source>
        <dbReference type="Proteomes" id="UP000295773"/>
    </source>
</evidence>
<sequence length="48" mass="5431">MSEKKKLDTKALLEKSRSVKQKPQGSLLERKLKNKKNGAKFGKVNFNG</sequence>
<keyword evidence="2" id="KW-1185">Reference proteome</keyword>
<organism evidence="1 2">
    <name type="scientific">Longicatena caecimuris</name>
    <dbReference type="NCBI Taxonomy" id="1796635"/>
    <lineage>
        <taxon>Bacteria</taxon>
        <taxon>Bacillati</taxon>
        <taxon>Bacillota</taxon>
        <taxon>Erysipelotrichia</taxon>
        <taxon>Erysipelotrichales</taxon>
        <taxon>Erysipelotrichaceae</taxon>
        <taxon>Longicatena</taxon>
    </lineage>
</organism>
<dbReference type="GeneID" id="73794850"/>
<protein>
    <submittedName>
        <fullName evidence="1">Uncharacterized protein</fullName>
    </submittedName>
</protein>
<dbReference type="RefSeq" id="WP_008689780.1">
    <property type="nucleotide sequence ID" value="NZ_AP024510.1"/>
</dbReference>
<reference evidence="1 2" key="1">
    <citation type="submission" date="2019-03" db="EMBL/GenBank/DDBJ databases">
        <title>Genomic Encyclopedia of Type Strains, Phase IV (KMG-IV): sequencing the most valuable type-strain genomes for metagenomic binning, comparative biology and taxonomic classification.</title>
        <authorList>
            <person name="Goeker M."/>
        </authorList>
    </citation>
    <scope>NUCLEOTIDE SEQUENCE [LARGE SCALE GENOMIC DNA]</scope>
    <source>
        <strain evidence="1 2">DSM 29481</strain>
    </source>
</reference>
<gene>
    <name evidence="1" type="ORF">EDD61_11846</name>
</gene>